<proteinExistence type="predicted"/>
<dbReference type="InterPro" id="IPR039537">
    <property type="entry name" value="Retrotran_Ty1/copia-like"/>
</dbReference>
<dbReference type="Proteomes" id="UP001151760">
    <property type="component" value="Unassembled WGS sequence"/>
</dbReference>
<comment type="caution">
    <text evidence="3">The sequence shown here is derived from an EMBL/GenBank/DDBJ whole genome shotgun (WGS) entry which is preliminary data.</text>
</comment>
<reference evidence="3" key="2">
    <citation type="submission" date="2022-01" db="EMBL/GenBank/DDBJ databases">
        <authorList>
            <person name="Yamashiro T."/>
            <person name="Shiraishi A."/>
            <person name="Satake H."/>
            <person name="Nakayama K."/>
        </authorList>
    </citation>
    <scope>NUCLEOTIDE SEQUENCE</scope>
</reference>
<dbReference type="Pfam" id="PF25597">
    <property type="entry name" value="SH3_retrovirus"/>
    <property type="match status" value="1"/>
</dbReference>
<sequence length="573" mass="65707">MKSYLDTLERLGYAIPKVLGVSLILNSLNKDYDQFVQKYNMHSIGKMLAELHAMLKLHEKGIPKKVETPTMLAIWEGRIQKDKKKKLQGAKGKGKGKNKLAYDPKPKIPPLSKKEHPKRKNASVASTSSIFTIELYDFPNKTWVYDTGCGTHICNTSQGLRESRKLNHGALSMYMGNGMRPTVEAIRSFDLILPSDLIVVLDNCHFTPTVTRGVVLNFCLVNNGYIQTFTNYGISVSKNNAFYFNAIPCDGIYEIDIHNLYPNVSSIYNVSNKRAKHGLDSYYLRHYGLGHINKKCMDMLQRDGLLQPTHDELHEKCKSYISGKMARNPFPHQVERAKDLLGLIHTNVCGSFRIVSREGASYFITFTYDFSRHGFAYLMKHKQELFETFKGYKALVKRDTPDKLDSRSIKCIFVGYPKEMMGYYFYYPLKNKTFISRNTKFFENSFMGQEASKSHGLLEMSGSDKGLELIQEEDTHPFENTRKEHTEIAPTEVESQKVRVPIRRSARIPQVPDRYGYYVDIEEYELGDLNEPPNYNAALVDPESNKWLEAMNTEMQSINDNQVWYLVDLPSNG</sequence>
<feature type="region of interest" description="Disordered" evidence="1">
    <location>
        <begin position="83"/>
        <end position="122"/>
    </location>
</feature>
<dbReference type="PANTHER" id="PTHR42648">
    <property type="entry name" value="TRANSPOSASE, PUTATIVE-RELATED"/>
    <property type="match status" value="1"/>
</dbReference>
<dbReference type="PANTHER" id="PTHR42648:SF27">
    <property type="entry name" value="RNA-DIRECTED DNA POLYMERASE"/>
    <property type="match status" value="1"/>
</dbReference>
<evidence type="ECO:0000313" key="3">
    <source>
        <dbReference type="EMBL" id="GJS65769.1"/>
    </source>
</evidence>
<evidence type="ECO:0000259" key="2">
    <source>
        <dbReference type="Pfam" id="PF25597"/>
    </source>
</evidence>
<feature type="compositionally biased region" description="Basic residues" evidence="1">
    <location>
        <begin position="83"/>
        <end position="98"/>
    </location>
</feature>
<accession>A0ABQ4XK86</accession>
<feature type="domain" description="Retroviral polymerase SH3-like" evidence="2">
    <location>
        <begin position="395"/>
        <end position="449"/>
    </location>
</feature>
<dbReference type="EMBL" id="BQNB010009602">
    <property type="protein sequence ID" value="GJS65769.1"/>
    <property type="molecule type" value="Genomic_DNA"/>
</dbReference>
<organism evidence="3 4">
    <name type="scientific">Tanacetum coccineum</name>
    <dbReference type="NCBI Taxonomy" id="301880"/>
    <lineage>
        <taxon>Eukaryota</taxon>
        <taxon>Viridiplantae</taxon>
        <taxon>Streptophyta</taxon>
        <taxon>Embryophyta</taxon>
        <taxon>Tracheophyta</taxon>
        <taxon>Spermatophyta</taxon>
        <taxon>Magnoliopsida</taxon>
        <taxon>eudicotyledons</taxon>
        <taxon>Gunneridae</taxon>
        <taxon>Pentapetalae</taxon>
        <taxon>asterids</taxon>
        <taxon>campanulids</taxon>
        <taxon>Asterales</taxon>
        <taxon>Asteraceae</taxon>
        <taxon>Asteroideae</taxon>
        <taxon>Anthemideae</taxon>
        <taxon>Anthemidinae</taxon>
        <taxon>Tanacetum</taxon>
    </lineage>
</organism>
<keyword evidence="4" id="KW-1185">Reference proteome</keyword>
<name>A0ABQ4XK86_9ASTR</name>
<protein>
    <submittedName>
        <fullName evidence="3">Retrotransposon protein, putative, ty1-copia subclass</fullName>
    </submittedName>
</protein>
<evidence type="ECO:0000256" key="1">
    <source>
        <dbReference type="SAM" id="MobiDB-lite"/>
    </source>
</evidence>
<reference evidence="3" key="1">
    <citation type="journal article" date="2022" name="Int. J. Mol. Sci.">
        <title>Draft Genome of Tanacetum Coccineum: Genomic Comparison of Closely Related Tanacetum-Family Plants.</title>
        <authorList>
            <person name="Yamashiro T."/>
            <person name="Shiraishi A."/>
            <person name="Nakayama K."/>
            <person name="Satake H."/>
        </authorList>
    </citation>
    <scope>NUCLEOTIDE SEQUENCE</scope>
</reference>
<gene>
    <name evidence="3" type="ORF">Tco_0680333</name>
</gene>
<evidence type="ECO:0000313" key="4">
    <source>
        <dbReference type="Proteomes" id="UP001151760"/>
    </source>
</evidence>
<dbReference type="InterPro" id="IPR057670">
    <property type="entry name" value="SH3_retrovirus"/>
</dbReference>